<dbReference type="Proteomes" id="UP001596292">
    <property type="component" value="Unassembled WGS sequence"/>
</dbReference>
<reference evidence="3" key="1">
    <citation type="journal article" date="2019" name="Int. J. Syst. Evol. Microbiol.">
        <title>The Global Catalogue of Microorganisms (GCM) 10K type strain sequencing project: providing services to taxonomists for standard genome sequencing and annotation.</title>
        <authorList>
            <consortium name="The Broad Institute Genomics Platform"/>
            <consortium name="The Broad Institute Genome Sequencing Center for Infectious Disease"/>
            <person name="Wu L."/>
            <person name="Ma J."/>
        </authorList>
    </citation>
    <scope>NUCLEOTIDE SEQUENCE [LARGE SCALE GENOMIC DNA]</scope>
    <source>
        <strain evidence="3">CCUG 48316</strain>
    </source>
</reference>
<gene>
    <name evidence="2" type="ORF">ACFQE0_17790</name>
</gene>
<proteinExistence type="predicted"/>
<feature type="region of interest" description="Disordered" evidence="1">
    <location>
        <begin position="1"/>
        <end position="31"/>
    </location>
</feature>
<feature type="region of interest" description="Disordered" evidence="1">
    <location>
        <begin position="187"/>
        <end position="207"/>
    </location>
</feature>
<name>A0ABW2BLG3_9HYPH</name>
<comment type="caution">
    <text evidence="2">The sequence shown here is derived from an EMBL/GenBank/DDBJ whole genome shotgun (WGS) entry which is preliminary data.</text>
</comment>
<feature type="compositionally biased region" description="Low complexity" evidence="1">
    <location>
        <begin position="1"/>
        <end position="25"/>
    </location>
</feature>
<keyword evidence="3" id="KW-1185">Reference proteome</keyword>
<protein>
    <recommendedName>
        <fullName evidence="4">UDP-N-acetylglucosamine kinase</fullName>
    </recommendedName>
</protein>
<evidence type="ECO:0008006" key="4">
    <source>
        <dbReference type="Google" id="ProtNLM"/>
    </source>
</evidence>
<dbReference type="InterPro" id="IPR027417">
    <property type="entry name" value="P-loop_NTPase"/>
</dbReference>
<evidence type="ECO:0000256" key="1">
    <source>
        <dbReference type="SAM" id="MobiDB-lite"/>
    </source>
</evidence>
<organism evidence="2 3">
    <name type="scientific">Methylobacterium komagatae</name>
    <dbReference type="NCBI Taxonomy" id="374425"/>
    <lineage>
        <taxon>Bacteria</taxon>
        <taxon>Pseudomonadati</taxon>
        <taxon>Pseudomonadota</taxon>
        <taxon>Alphaproteobacteria</taxon>
        <taxon>Hyphomicrobiales</taxon>
        <taxon>Methylobacteriaceae</taxon>
        <taxon>Methylobacterium</taxon>
    </lineage>
</organism>
<evidence type="ECO:0000313" key="3">
    <source>
        <dbReference type="Proteomes" id="UP001596292"/>
    </source>
</evidence>
<dbReference type="Gene3D" id="3.40.50.300">
    <property type="entry name" value="P-loop containing nucleotide triphosphate hydrolases"/>
    <property type="match status" value="1"/>
</dbReference>
<sequence length="616" mass="67908">MRSGATSIRSGSSRSTPPRTPEPVSAEPGFHAWNPGLTSGLPRHVRPLATVFRTENVETRFAESEELSDFCGLPASRLSLFRADRLVVHELLVRVMADLSIPLGTVYADLGVNFRRMVATILSEGIQPHLPEIRETMRAIRDEAEVMLRREIALLLGGPAQDPAPARLKRGWIDRLTFGLCAMKPGVPHQAGDGEGPSPSAGTDEPTARLERAVHDALRTIAASLTARHGYLPRDAALLCKLGMILVSNGYGSRRIGAMIEPWFEAVVAREGYRRVRAQDRPVVMNVKGASASGKSTIRPYQRALAERTGADWQDFAVITPDVWRKFLLDYDSLGADRRYAGPLTGYEVEIVDEKLDLYMARKATEGRISHLLIDRFRFDSFAVDAASDRPGQLLTRFGHTIYLQFMVTPPEETVERAWKRGEEFGRYKAVEDLLAHNVEAFAGIPRLFFLWALCRDKVVAFEFLDNTVPNGEVPRTIAFGGNDAMTVLDPAALLDIERFRKINVYAQTREQVYAGSDPSPERNVGFLRACLARLGQVRFAERETGRVYARFERGNLVALDRNGLDRACADATTRATCEAIGLFAEGVAAGISPDMSPVTAELTLGAGGLHSLPSH</sequence>
<dbReference type="RefSeq" id="WP_378972036.1">
    <property type="nucleotide sequence ID" value="NZ_JBHSWN010000001.1"/>
</dbReference>
<accession>A0ABW2BLG3</accession>
<evidence type="ECO:0000313" key="2">
    <source>
        <dbReference type="EMBL" id="MFC6791304.1"/>
    </source>
</evidence>
<dbReference type="SUPFAM" id="SSF52540">
    <property type="entry name" value="P-loop containing nucleoside triphosphate hydrolases"/>
    <property type="match status" value="1"/>
</dbReference>
<dbReference type="EMBL" id="JBHSWN010000001">
    <property type="protein sequence ID" value="MFC6791304.1"/>
    <property type="molecule type" value="Genomic_DNA"/>
</dbReference>